<evidence type="ECO:0000256" key="2">
    <source>
        <dbReference type="SAM" id="MobiDB-lite"/>
    </source>
</evidence>
<name>A0ABW1CYC2_9ACTN</name>
<dbReference type="InterPro" id="IPR002104">
    <property type="entry name" value="Integrase_catalytic"/>
</dbReference>
<evidence type="ECO:0000313" key="4">
    <source>
        <dbReference type="EMBL" id="MFC5830638.1"/>
    </source>
</evidence>
<feature type="domain" description="Tyr recombinase" evidence="3">
    <location>
        <begin position="58"/>
        <end position="95"/>
    </location>
</feature>
<dbReference type="SUPFAM" id="SSF56349">
    <property type="entry name" value="DNA breaking-rejoining enzymes"/>
    <property type="match status" value="1"/>
</dbReference>
<dbReference type="InterPro" id="IPR011010">
    <property type="entry name" value="DNA_brk_join_enz"/>
</dbReference>
<dbReference type="Pfam" id="PF00589">
    <property type="entry name" value="Phage_integrase"/>
    <property type="match status" value="1"/>
</dbReference>
<organism evidence="4 5">
    <name type="scientific">Nonomuraea insulae</name>
    <dbReference type="NCBI Taxonomy" id="1616787"/>
    <lineage>
        <taxon>Bacteria</taxon>
        <taxon>Bacillati</taxon>
        <taxon>Actinomycetota</taxon>
        <taxon>Actinomycetes</taxon>
        <taxon>Streptosporangiales</taxon>
        <taxon>Streptosporangiaceae</taxon>
        <taxon>Nonomuraea</taxon>
    </lineage>
</organism>
<sequence>MTSVPARWRPSRVRNVISCSVEVTNSSIRLGQAYFRGRSERQAARAITPPWPRVDGLLRHSCASLLLDHGVDLIIIKELLGHAHISITADTYARPASPPARRHRTHGQRPRRPPET</sequence>
<feature type="compositionally biased region" description="Basic residues" evidence="2">
    <location>
        <begin position="100"/>
        <end position="116"/>
    </location>
</feature>
<reference evidence="5" key="1">
    <citation type="journal article" date="2019" name="Int. J. Syst. Evol. Microbiol.">
        <title>The Global Catalogue of Microorganisms (GCM) 10K type strain sequencing project: providing services to taxonomists for standard genome sequencing and annotation.</title>
        <authorList>
            <consortium name="The Broad Institute Genomics Platform"/>
            <consortium name="The Broad Institute Genome Sequencing Center for Infectious Disease"/>
            <person name="Wu L."/>
            <person name="Ma J."/>
        </authorList>
    </citation>
    <scope>NUCLEOTIDE SEQUENCE [LARGE SCALE GENOMIC DNA]</scope>
    <source>
        <strain evidence="5">CCUG 53903</strain>
    </source>
</reference>
<accession>A0ABW1CYC2</accession>
<proteinExistence type="predicted"/>
<dbReference type="EMBL" id="JBHSPA010000055">
    <property type="protein sequence ID" value="MFC5830638.1"/>
    <property type="molecule type" value="Genomic_DNA"/>
</dbReference>
<evidence type="ECO:0000256" key="1">
    <source>
        <dbReference type="ARBA" id="ARBA00023172"/>
    </source>
</evidence>
<gene>
    <name evidence="4" type="ORF">ACFPZ3_42875</name>
</gene>
<evidence type="ECO:0000313" key="5">
    <source>
        <dbReference type="Proteomes" id="UP001596058"/>
    </source>
</evidence>
<feature type="region of interest" description="Disordered" evidence="2">
    <location>
        <begin position="90"/>
        <end position="116"/>
    </location>
</feature>
<protein>
    <submittedName>
        <fullName evidence="4">Tyrosine-type recombinase/integrase</fullName>
    </submittedName>
</protein>
<dbReference type="InterPro" id="IPR013762">
    <property type="entry name" value="Integrase-like_cat_sf"/>
</dbReference>
<keyword evidence="5" id="KW-1185">Reference proteome</keyword>
<dbReference type="RefSeq" id="WP_379520112.1">
    <property type="nucleotide sequence ID" value="NZ_JBHSPA010000055.1"/>
</dbReference>
<dbReference type="Gene3D" id="1.10.443.10">
    <property type="entry name" value="Intergrase catalytic core"/>
    <property type="match status" value="1"/>
</dbReference>
<keyword evidence="1" id="KW-0233">DNA recombination</keyword>
<dbReference type="Proteomes" id="UP001596058">
    <property type="component" value="Unassembled WGS sequence"/>
</dbReference>
<comment type="caution">
    <text evidence="4">The sequence shown here is derived from an EMBL/GenBank/DDBJ whole genome shotgun (WGS) entry which is preliminary data.</text>
</comment>
<evidence type="ECO:0000259" key="3">
    <source>
        <dbReference type="Pfam" id="PF00589"/>
    </source>
</evidence>